<feature type="transmembrane region" description="Helical" evidence="1">
    <location>
        <begin position="6"/>
        <end position="32"/>
    </location>
</feature>
<dbReference type="Proteomes" id="UP000177707">
    <property type="component" value="Unassembled WGS sequence"/>
</dbReference>
<keyword evidence="1" id="KW-0812">Transmembrane</keyword>
<keyword evidence="1" id="KW-1133">Transmembrane helix</keyword>
<evidence type="ECO:0000256" key="1">
    <source>
        <dbReference type="SAM" id="Phobius"/>
    </source>
</evidence>
<name>A0A1G2TWT6_9BACT</name>
<comment type="caution">
    <text evidence="2">The sequence shown here is derived from an EMBL/GenBank/DDBJ whole genome shotgun (WGS) entry which is preliminary data.</text>
</comment>
<reference evidence="2 3" key="1">
    <citation type="journal article" date="2016" name="Nat. Commun.">
        <title>Thousands of microbial genomes shed light on interconnected biogeochemical processes in an aquifer system.</title>
        <authorList>
            <person name="Anantharaman K."/>
            <person name="Brown C.T."/>
            <person name="Hug L.A."/>
            <person name="Sharon I."/>
            <person name="Castelle C.J."/>
            <person name="Probst A.J."/>
            <person name="Thomas B.C."/>
            <person name="Singh A."/>
            <person name="Wilkins M.J."/>
            <person name="Karaoz U."/>
            <person name="Brodie E.L."/>
            <person name="Williams K.H."/>
            <person name="Hubbard S.S."/>
            <person name="Banfield J.F."/>
        </authorList>
    </citation>
    <scope>NUCLEOTIDE SEQUENCE [LARGE SCALE GENOMIC DNA]</scope>
</reference>
<dbReference type="EMBL" id="MHWB01000011">
    <property type="protein sequence ID" value="OHB01633.1"/>
    <property type="molecule type" value="Genomic_DNA"/>
</dbReference>
<evidence type="ECO:0000313" key="3">
    <source>
        <dbReference type="Proteomes" id="UP000177707"/>
    </source>
</evidence>
<protein>
    <submittedName>
        <fullName evidence="2">Uncharacterized protein</fullName>
    </submittedName>
</protein>
<dbReference type="AlphaFoldDB" id="A0A1G2TWT6"/>
<dbReference type="STRING" id="1802758.A3A96_03125"/>
<evidence type="ECO:0000313" key="2">
    <source>
        <dbReference type="EMBL" id="OHB01633.1"/>
    </source>
</evidence>
<keyword evidence="1" id="KW-0472">Membrane</keyword>
<sequence>MDFVSAKFIFVALLLVSTLAYWLFNFIILYHLTRFGVGTEPKKFAVVFLLGSVCLFFVSAVFFVSIDLTTLKNQFEKISSSLFNITNTQ</sequence>
<gene>
    <name evidence="2" type="ORF">A3A96_03125</name>
</gene>
<accession>A0A1G2TWT6</accession>
<organism evidence="2 3">
    <name type="scientific">Candidatus Zambryskibacteria bacterium RIFCSPLOWO2_01_FULL_39_39</name>
    <dbReference type="NCBI Taxonomy" id="1802758"/>
    <lineage>
        <taxon>Bacteria</taxon>
        <taxon>Candidatus Zambryskiibacteriota</taxon>
    </lineage>
</organism>
<proteinExistence type="predicted"/>
<feature type="transmembrane region" description="Helical" evidence="1">
    <location>
        <begin position="44"/>
        <end position="66"/>
    </location>
</feature>